<accession>A0A7W6FLQ9</accession>
<comment type="caution">
    <text evidence="1">The sequence shown here is derived from an EMBL/GenBank/DDBJ whole genome shotgun (WGS) entry which is preliminary data.</text>
</comment>
<reference evidence="1 2" key="1">
    <citation type="submission" date="2020-08" db="EMBL/GenBank/DDBJ databases">
        <title>Genomic Encyclopedia of Type Strains, Phase IV (KMG-IV): sequencing the most valuable type-strain genomes for metagenomic binning, comparative biology and taxonomic classification.</title>
        <authorList>
            <person name="Goeker M."/>
        </authorList>
    </citation>
    <scope>NUCLEOTIDE SEQUENCE [LARGE SCALE GENOMIC DNA]</scope>
    <source>
        <strain evidence="1 2">DSM 19331</strain>
    </source>
</reference>
<protein>
    <submittedName>
        <fullName evidence="1">Uncharacterized protein</fullName>
    </submittedName>
</protein>
<organism evidence="1 2">
    <name type="scientific">Rhizobium fabae</name>
    <dbReference type="NCBI Taxonomy" id="573179"/>
    <lineage>
        <taxon>Bacteria</taxon>
        <taxon>Pseudomonadati</taxon>
        <taxon>Pseudomonadota</taxon>
        <taxon>Alphaproteobacteria</taxon>
        <taxon>Hyphomicrobiales</taxon>
        <taxon>Rhizobiaceae</taxon>
        <taxon>Rhizobium/Agrobacterium group</taxon>
        <taxon>Rhizobium</taxon>
    </lineage>
</organism>
<evidence type="ECO:0000313" key="1">
    <source>
        <dbReference type="EMBL" id="MBB3918500.1"/>
    </source>
</evidence>
<dbReference type="Proteomes" id="UP000545490">
    <property type="component" value="Unassembled WGS sequence"/>
</dbReference>
<proteinExistence type="predicted"/>
<dbReference type="RefSeq" id="WP_126829938.1">
    <property type="nucleotide sequence ID" value="NZ_JACIDG010000019.1"/>
</dbReference>
<dbReference type="AlphaFoldDB" id="A0A7W6FLQ9"/>
<name>A0A7W6FLQ9_9HYPH</name>
<gene>
    <name evidence="1" type="ORF">GGQ65_005838</name>
</gene>
<evidence type="ECO:0000313" key="2">
    <source>
        <dbReference type="Proteomes" id="UP000545490"/>
    </source>
</evidence>
<sequence>MPALHHPFEFALERSASDRTRQGRSLTWIARSLKSGAKIHEIVAENSPFRIIRPSVMRIFAPDEKAPRMRDAKGWILFHVKYIRPKAP</sequence>
<dbReference type="EMBL" id="JACIDG010000019">
    <property type="protein sequence ID" value="MBB3918500.1"/>
    <property type="molecule type" value="Genomic_DNA"/>
</dbReference>